<dbReference type="EMBL" id="CAADRP010001582">
    <property type="protein sequence ID" value="VFU42466.1"/>
    <property type="molecule type" value="Genomic_DNA"/>
</dbReference>
<dbReference type="AlphaFoldDB" id="A0A6N2LPV6"/>
<reference evidence="1" key="1">
    <citation type="submission" date="2019-03" db="EMBL/GenBank/DDBJ databases">
        <authorList>
            <person name="Mank J."/>
            <person name="Almeida P."/>
        </authorList>
    </citation>
    <scope>NUCLEOTIDE SEQUENCE</scope>
    <source>
        <strain evidence="1">78183</strain>
    </source>
</reference>
<accession>A0A6N2LPV6</accession>
<name>A0A6N2LPV6_SALVM</name>
<evidence type="ECO:0000313" key="1">
    <source>
        <dbReference type="EMBL" id="VFU42466.1"/>
    </source>
</evidence>
<organism evidence="1">
    <name type="scientific">Salix viminalis</name>
    <name type="common">Common osier</name>
    <name type="synonym">Basket willow</name>
    <dbReference type="NCBI Taxonomy" id="40686"/>
    <lineage>
        <taxon>Eukaryota</taxon>
        <taxon>Viridiplantae</taxon>
        <taxon>Streptophyta</taxon>
        <taxon>Embryophyta</taxon>
        <taxon>Tracheophyta</taxon>
        <taxon>Spermatophyta</taxon>
        <taxon>Magnoliopsida</taxon>
        <taxon>eudicotyledons</taxon>
        <taxon>Gunneridae</taxon>
        <taxon>Pentapetalae</taxon>
        <taxon>rosids</taxon>
        <taxon>fabids</taxon>
        <taxon>Malpighiales</taxon>
        <taxon>Salicaceae</taxon>
        <taxon>Saliceae</taxon>
        <taxon>Salix</taxon>
    </lineage>
</organism>
<protein>
    <submittedName>
        <fullName evidence="1">Uncharacterized protein</fullName>
    </submittedName>
</protein>
<sequence>MALFLEALAACGGDDGAVECFDREQKLQLEVTALKFDEDGGFTMAVGSSGGKNLTGGGCKHLTHLSARFQAEFSSSFFLGAWWGGRVCGLVCLKDIAQNC</sequence>
<proteinExistence type="predicted"/>
<gene>
    <name evidence="1" type="ORF">SVIM_LOCUS254905</name>
</gene>